<dbReference type="InterPro" id="IPR010998">
    <property type="entry name" value="Integrase_recombinase_N"/>
</dbReference>
<reference evidence="7 8" key="1">
    <citation type="submission" date="2017-05" db="EMBL/GenBank/DDBJ databases">
        <title>Whole genome sequence of Pseudomonas putida isolate 1312 commercialized as a biostimulant.</title>
        <authorList>
            <person name="Crovadore J."/>
            <person name="Blanc P."/>
            <person name="Chablais R."/>
            <person name="Cochard B."/>
            <person name="Grizard D."/>
            <person name="Lefort F."/>
        </authorList>
    </citation>
    <scope>NUCLEOTIDE SEQUENCE [LARGE SCALE GENOMIC DNA]</scope>
    <source>
        <strain evidence="7 8">1312</strain>
    </source>
</reference>
<dbReference type="InterPro" id="IPR002104">
    <property type="entry name" value="Integrase_catalytic"/>
</dbReference>
<evidence type="ECO:0000256" key="5">
    <source>
        <dbReference type="PROSITE-ProRule" id="PRU01248"/>
    </source>
</evidence>
<name>A0A1Y3LE19_PSEPU</name>
<dbReference type="InterPro" id="IPR044068">
    <property type="entry name" value="CB"/>
</dbReference>
<dbReference type="SUPFAM" id="SSF54171">
    <property type="entry name" value="DNA-binding domain"/>
    <property type="match status" value="1"/>
</dbReference>
<dbReference type="RefSeq" id="WP_086975744.1">
    <property type="nucleotide sequence ID" value="NZ_NFSB01000070.1"/>
</dbReference>
<dbReference type="Proteomes" id="UP000196082">
    <property type="component" value="Unassembled WGS sequence"/>
</dbReference>
<keyword evidence="4" id="KW-0233">DNA recombination</keyword>
<organism evidence="7 8">
    <name type="scientific">Pseudomonas putida</name>
    <name type="common">Arthrobacter siderocapsulatus</name>
    <dbReference type="NCBI Taxonomy" id="303"/>
    <lineage>
        <taxon>Bacteria</taxon>
        <taxon>Pseudomonadati</taxon>
        <taxon>Pseudomonadota</taxon>
        <taxon>Gammaproteobacteria</taxon>
        <taxon>Pseudomonadales</taxon>
        <taxon>Pseudomonadaceae</taxon>
        <taxon>Pseudomonas</taxon>
    </lineage>
</organism>
<evidence type="ECO:0000256" key="2">
    <source>
        <dbReference type="ARBA" id="ARBA00022908"/>
    </source>
</evidence>
<protein>
    <submittedName>
        <fullName evidence="7">Integrase</fullName>
    </submittedName>
</protein>
<dbReference type="GO" id="GO:0008907">
    <property type="term" value="F:integrase activity"/>
    <property type="evidence" value="ECO:0007669"/>
    <property type="project" value="InterPro"/>
</dbReference>
<comment type="caution">
    <text evidence="7">The sequence shown here is derived from an EMBL/GenBank/DDBJ whole genome shotgun (WGS) entry which is preliminary data.</text>
</comment>
<evidence type="ECO:0000256" key="1">
    <source>
        <dbReference type="ARBA" id="ARBA00008857"/>
    </source>
</evidence>
<evidence type="ECO:0000256" key="3">
    <source>
        <dbReference type="ARBA" id="ARBA00023125"/>
    </source>
</evidence>
<dbReference type="Pfam" id="PF09003">
    <property type="entry name" value="Arm-DNA-bind_1"/>
    <property type="match status" value="1"/>
</dbReference>
<dbReference type="InterPro" id="IPR016177">
    <property type="entry name" value="DNA-bd_dom_sf"/>
</dbReference>
<evidence type="ECO:0000313" key="8">
    <source>
        <dbReference type="Proteomes" id="UP000196082"/>
    </source>
</evidence>
<keyword evidence="2" id="KW-0229">DNA integration</keyword>
<dbReference type="GO" id="GO:0006310">
    <property type="term" value="P:DNA recombination"/>
    <property type="evidence" value="ECO:0007669"/>
    <property type="project" value="UniProtKB-KW"/>
</dbReference>
<dbReference type="AlphaFoldDB" id="A0A1Y3LE19"/>
<dbReference type="Pfam" id="PF00589">
    <property type="entry name" value="Phage_integrase"/>
    <property type="match status" value="1"/>
</dbReference>
<dbReference type="PROSITE" id="PS51900">
    <property type="entry name" value="CB"/>
    <property type="match status" value="1"/>
</dbReference>
<dbReference type="SUPFAM" id="SSF56349">
    <property type="entry name" value="DNA breaking-rejoining enzymes"/>
    <property type="match status" value="1"/>
</dbReference>
<dbReference type="EMBL" id="NFSB01000070">
    <property type="protein sequence ID" value="OUM34430.1"/>
    <property type="molecule type" value="Genomic_DNA"/>
</dbReference>
<accession>A0A1Y3LE19</accession>
<keyword evidence="3 5" id="KW-0238">DNA-binding</keyword>
<dbReference type="Gene3D" id="3.30.160.60">
    <property type="entry name" value="Classic Zinc Finger"/>
    <property type="match status" value="1"/>
</dbReference>
<dbReference type="GO" id="GO:0003677">
    <property type="term" value="F:DNA binding"/>
    <property type="evidence" value="ECO:0007669"/>
    <property type="project" value="UniProtKB-UniRule"/>
</dbReference>
<dbReference type="InterPro" id="IPR013762">
    <property type="entry name" value="Integrase-like_cat_sf"/>
</dbReference>
<evidence type="ECO:0000313" key="7">
    <source>
        <dbReference type="EMBL" id="OUM34430.1"/>
    </source>
</evidence>
<sequence>MVPRPRNKANKGLPMNLYFDARRGTYRYRRPTDGKWFQFGTDRGRAIDAAAQLNTTFLRGGDLVAEVLGETTVTLGEFLATYEKDVLPPRELAKATLDLYAVRFKQIRAELAERPIDQITIRMIAEFLEPLTPRASNQARAILIDLFNHAAAKGLCPDNPASNTIPKLEKKQRKRHTVEGLKAIREQCPAWLKNAIDLALITAQRRGDILDMKFEDVQDGYLYVVQNKTEKASDAGWLKIKVTAQLGEVLSRCRDDILSPYLIHRRPERKKKREGKDHWTKIDERFLTRAFKDARDAAGCYRDLKEEEMPGFHEVRALSLHLYKRAGKDGQKIAGHATEGMTKNYQKGHQDVVWSEVEADLDIGEIAG</sequence>
<evidence type="ECO:0000259" key="6">
    <source>
        <dbReference type="PROSITE" id="PS51900"/>
    </source>
</evidence>
<dbReference type="InterPro" id="IPR015094">
    <property type="entry name" value="Integrase_lambda-typ_DNA-bd_N"/>
</dbReference>
<evidence type="ECO:0000256" key="4">
    <source>
        <dbReference type="ARBA" id="ARBA00023172"/>
    </source>
</evidence>
<proteinExistence type="inferred from homology"/>
<dbReference type="Gene3D" id="1.10.150.130">
    <property type="match status" value="1"/>
</dbReference>
<comment type="similarity">
    <text evidence="1">Belongs to the 'phage' integrase family.</text>
</comment>
<dbReference type="Gene3D" id="1.10.443.10">
    <property type="entry name" value="Intergrase catalytic core"/>
    <property type="match status" value="1"/>
</dbReference>
<gene>
    <name evidence="7" type="ORF">B8W72_10480</name>
</gene>
<feature type="domain" description="Core-binding (CB)" evidence="6">
    <location>
        <begin position="73"/>
        <end position="151"/>
    </location>
</feature>
<dbReference type="InterPro" id="IPR011010">
    <property type="entry name" value="DNA_brk_join_enz"/>
</dbReference>